<evidence type="ECO:0000256" key="2">
    <source>
        <dbReference type="ARBA" id="ARBA00022801"/>
    </source>
</evidence>
<dbReference type="GeneID" id="8246049"/>
<evidence type="ECO:0000256" key="1">
    <source>
        <dbReference type="ARBA" id="ARBA00006499"/>
    </source>
</evidence>
<dbReference type="InterPro" id="IPR029058">
    <property type="entry name" value="AB_hydrolase_fold"/>
</dbReference>
<evidence type="ECO:0000313" key="6">
    <source>
        <dbReference type="Proteomes" id="UP000002009"/>
    </source>
</evidence>
<dbReference type="RefSeq" id="XP_002504184.1">
    <property type="nucleotide sequence ID" value="XM_002504138.1"/>
</dbReference>
<evidence type="ECO:0000256" key="3">
    <source>
        <dbReference type="SAM" id="Phobius"/>
    </source>
</evidence>
<keyword evidence="3" id="KW-0812">Transmembrane</keyword>
<protein>
    <recommendedName>
        <fullName evidence="4">Phospholipase/carboxylesterase/thioesterase domain-containing protein</fullName>
    </recommendedName>
</protein>
<dbReference type="InParanoid" id="C1EBN0"/>
<dbReference type="PANTHER" id="PTHR10655">
    <property type="entry name" value="LYSOPHOSPHOLIPASE-RELATED"/>
    <property type="match status" value="1"/>
</dbReference>
<dbReference type="Gene3D" id="3.40.50.1820">
    <property type="entry name" value="alpha/beta hydrolase"/>
    <property type="match status" value="1"/>
</dbReference>
<gene>
    <name evidence="5" type="primary">LYPA</name>
    <name evidence="5" type="ORF">MICPUN_107391</name>
</gene>
<dbReference type="InterPro" id="IPR050565">
    <property type="entry name" value="LYPA1-2/EST-like"/>
</dbReference>
<keyword evidence="2" id="KW-0378">Hydrolase</keyword>
<keyword evidence="3" id="KW-1133">Transmembrane helix</keyword>
<dbReference type="PANTHER" id="PTHR10655:SF17">
    <property type="entry name" value="LYSOPHOSPHOLIPASE-LIKE PROTEIN 1"/>
    <property type="match status" value="1"/>
</dbReference>
<dbReference type="EMBL" id="CP001329">
    <property type="protein sequence ID" value="ACO65442.1"/>
    <property type="molecule type" value="Genomic_DNA"/>
</dbReference>
<dbReference type="OMA" id="VEFHEMY"/>
<dbReference type="FunCoup" id="C1EBN0">
    <property type="interactions" value="1814"/>
</dbReference>
<dbReference type="InterPro" id="IPR003140">
    <property type="entry name" value="PLipase/COase/thioEstase"/>
</dbReference>
<dbReference type="eggNOG" id="KOG2112">
    <property type="taxonomic scope" value="Eukaryota"/>
</dbReference>
<proteinExistence type="inferred from homology"/>
<evidence type="ECO:0000313" key="5">
    <source>
        <dbReference type="EMBL" id="ACO65442.1"/>
    </source>
</evidence>
<comment type="similarity">
    <text evidence="1">Belongs to the AB hydrolase superfamily. AB hydrolase 2 family.</text>
</comment>
<feature type="domain" description="Phospholipase/carboxylesterase/thioesterase" evidence="4">
    <location>
        <begin position="90"/>
        <end position="300"/>
    </location>
</feature>
<name>C1EBN0_MICCC</name>
<keyword evidence="6" id="KW-1185">Reference proteome</keyword>
<dbReference type="OrthoDB" id="2418081at2759"/>
<keyword evidence="3" id="KW-0472">Membrane</keyword>
<dbReference type="Proteomes" id="UP000002009">
    <property type="component" value="Chromosome 9"/>
</dbReference>
<organism evidence="5 6">
    <name type="scientific">Micromonas commoda (strain RCC299 / NOUM17 / CCMP2709)</name>
    <name type="common">Picoplanktonic green alga</name>
    <dbReference type="NCBI Taxonomy" id="296587"/>
    <lineage>
        <taxon>Eukaryota</taxon>
        <taxon>Viridiplantae</taxon>
        <taxon>Chlorophyta</taxon>
        <taxon>Mamiellophyceae</taxon>
        <taxon>Mamiellales</taxon>
        <taxon>Mamiellaceae</taxon>
        <taxon>Micromonas</taxon>
    </lineage>
</organism>
<dbReference type="KEGG" id="mis:MICPUN_107391"/>
<dbReference type="Pfam" id="PF02230">
    <property type="entry name" value="Abhydrolase_2"/>
    <property type="match status" value="1"/>
</dbReference>
<reference evidence="5 6" key="1">
    <citation type="journal article" date="2009" name="Science">
        <title>Green evolution and dynamic adaptations revealed by genomes of the marine picoeukaryotes Micromonas.</title>
        <authorList>
            <person name="Worden A.Z."/>
            <person name="Lee J.H."/>
            <person name="Mock T."/>
            <person name="Rouze P."/>
            <person name="Simmons M.P."/>
            <person name="Aerts A.L."/>
            <person name="Allen A.E."/>
            <person name="Cuvelier M.L."/>
            <person name="Derelle E."/>
            <person name="Everett M.V."/>
            <person name="Foulon E."/>
            <person name="Grimwood J."/>
            <person name="Gundlach H."/>
            <person name="Henrissat B."/>
            <person name="Napoli C."/>
            <person name="McDonald S.M."/>
            <person name="Parker M.S."/>
            <person name="Rombauts S."/>
            <person name="Salamov A."/>
            <person name="Von Dassow P."/>
            <person name="Badger J.H."/>
            <person name="Coutinho P.M."/>
            <person name="Demir E."/>
            <person name="Dubchak I."/>
            <person name="Gentemann C."/>
            <person name="Eikrem W."/>
            <person name="Gready J.E."/>
            <person name="John U."/>
            <person name="Lanier W."/>
            <person name="Lindquist E.A."/>
            <person name="Lucas S."/>
            <person name="Mayer K.F."/>
            <person name="Moreau H."/>
            <person name="Not F."/>
            <person name="Otillar R."/>
            <person name="Panaud O."/>
            <person name="Pangilinan J."/>
            <person name="Paulsen I."/>
            <person name="Piegu B."/>
            <person name="Poliakov A."/>
            <person name="Robbens S."/>
            <person name="Schmutz J."/>
            <person name="Toulza E."/>
            <person name="Wyss T."/>
            <person name="Zelensky A."/>
            <person name="Zhou K."/>
            <person name="Armbrust E.V."/>
            <person name="Bhattacharya D."/>
            <person name="Goodenough U.W."/>
            <person name="Van de Peer Y."/>
            <person name="Grigoriev I.V."/>
        </authorList>
    </citation>
    <scope>NUCLEOTIDE SEQUENCE [LARGE SCALE GENOMIC DNA]</scope>
    <source>
        <strain evidence="6">RCC299 / NOUM17</strain>
    </source>
</reference>
<feature type="transmembrane region" description="Helical" evidence="3">
    <location>
        <begin position="41"/>
        <end position="64"/>
    </location>
</feature>
<accession>C1EBN0</accession>
<dbReference type="AlphaFoldDB" id="C1EBN0"/>
<dbReference type="SUPFAM" id="SSF53474">
    <property type="entry name" value="alpha/beta-Hydrolases"/>
    <property type="match status" value="1"/>
</dbReference>
<dbReference type="GO" id="GO:0016787">
    <property type="term" value="F:hydrolase activity"/>
    <property type="evidence" value="ECO:0007669"/>
    <property type="project" value="UniProtKB-KW"/>
</dbReference>
<dbReference type="STRING" id="296587.C1EBN0"/>
<evidence type="ECO:0000259" key="4">
    <source>
        <dbReference type="Pfam" id="PF02230"/>
    </source>
</evidence>
<sequence>MSCHACLGKYAPEAQPLLAAKKEEAAGRSPARIFKDYVHNAALMAIPAALVLVVTACVCLGLGYDLPTITGGVEPGLEFPEPLVVNPPGNARAEAAVVFLHGLGGHARGVDGVGIAANLIQLPGVKWIFPDAPVMPVTVEGGRNIPSWYDIERFTDSIEDFVDDKTRIIQSAQFVTGIVQELVAKDGIAPEKIVLGGFSQGGAVALTAALHGASALGPGVSLGGVFALSSYLPMRDMYPSPMMPDPSVAARTKVLIAHGDEDAILPLEFGQVTAQKLSAMGANVEFHEMYGVGHERLGDEETAILRRWLAQLV</sequence>